<evidence type="ECO:0000313" key="2">
    <source>
        <dbReference type="Proteomes" id="UP000285478"/>
    </source>
</evidence>
<dbReference type="EMBL" id="CP035033">
    <property type="protein sequence ID" value="QAB16186.1"/>
    <property type="molecule type" value="Genomic_DNA"/>
</dbReference>
<evidence type="ECO:0000313" key="1">
    <source>
        <dbReference type="EMBL" id="QAB16186.1"/>
    </source>
</evidence>
<dbReference type="RefSeq" id="WP_029938990.1">
    <property type="nucleotide sequence ID" value="NZ_CP035033.1"/>
</dbReference>
<accession>A0A410H5M1</accession>
<protein>
    <recommendedName>
        <fullName evidence="3">PilZ domain-containing protein</fullName>
    </recommendedName>
</protein>
<keyword evidence="2" id="KW-1185">Reference proteome</keyword>
<organism evidence="1 2">
    <name type="scientific">Hydrogenovibrio thermophilus</name>
    <dbReference type="NCBI Taxonomy" id="265883"/>
    <lineage>
        <taxon>Bacteria</taxon>
        <taxon>Pseudomonadati</taxon>
        <taxon>Pseudomonadota</taxon>
        <taxon>Gammaproteobacteria</taxon>
        <taxon>Thiotrichales</taxon>
        <taxon>Piscirickettsiaceae</taxon>
        <taxon>Hydrogenovibrio</taxon>
    </lineage>
</organism>
<evidence type="ECO:0008006" key="3">
    <source>
        <dbReference type="Google" id="ProtNLM"/>
    </source>
</evidence>
<dbReference type="Proteomes" id="UP000285478">
    <property type="component" value="Chromosome"/>
</dbReference>
<dbReference type="AlphaFoldDB" id="A0A410H5M1"/>
<proteinExistence type="predicted"/>
<sequence length="130" mass="14804">MFYGVTAQEDEIISTAISTPFSFHNGEEVLKGRSLSREGLGVHCPNQGAKAFHFNRRQKLKDCHIQIDGLTIYFCQLQVVELKELNGEYIYGLRILSILPQEQEKLDTVYESKLCELDDDCNKWTAISSS</sequence>
<name>A0A410H5M1_9GAMM</name>
<dbReference type="KEGG" id="htr:EPV75_11185"/>
<gene>
    <name evidence="1" type="ORF">EPV75_11185</name>
</gene>
<reference evidence="1 2" key="1">
    <citation type="journal article" date="2018" name="Environ. Microbiol.">
        <title>Genomes of ubiquitous marine and hypersaline Hydrogenovibrio, Thiomicrorhabdus and Thiomicrospira spp. encode a diversity of mechanisms to sustain chemolithoautotrophy in heterogeneous environments.</title>
        <authorList>
            <person name="Scott K.M."/>
            <person name="Williams J."/>
            <person name="Porter C.M.B."/>
            <person name="Russel S."/>
            <person name="Harmer T.L."/>
            <person name="Paul J.H."/>
            <person name="Antonen K.M."/>
            <person name="Bridges M.K."/>
            <person name="Camper G.J."/>
            <person name="Campla C.K."/>
            <person name="Casella L.G."/>
            <person name="Chase E."/>
            <person name="Conrad J.W."/>
            <person name="Cruz M.C."/>
            <person name="Dunlap D.S."/>
            <person name="Duran L."/>
            <person name="Fahsbender E.M."/>
            <person name="Goldsmith D.B."/>
            <person name="Keeley R.F."/>
            <person name="Kondoff M.R."/>
            <person name="Kussy B.I."/>
            <person name="Lane M.K."/>
            <person name="Lawler S."/>
            <person name="Leigh B.A."/>
            <person name="Lewis C."/>
            <person name="Lostal L.M."/>
            <person name="Marking D."/>
            <person name="Mancera P.A."/>
            <person name="McClenthan E.C."/>
            <person name="McIntyre E.A."/>
            <person name="Mine J.A."/>
            <person name="Modi S."/>
            <person name="Moore B.D."/>
            <person name="Morgan W.A."/>
            <person name="Nelson K.M."/>
            <person name="Nguyen K.N."/>
            <person name="Ogburn N."/>
            <person name="Parrino D.G."/>
            <person name="Pedapudi A.D."/>
            <person name="Pelham R.P."/>
            <person name="Preece A.M."/>
            <person name="Rampersad E.A."/>
            <person name="Richardson J.C."/>
            <person name="Rodgers C.M."/>
            <person name="Schaffer B.L."/>
            <person name="Sheridan N.E."/>
            <person name="Solone M.R."/>
            <person name="Staley Z.R."/>
            <person name="Tabuchi M."/>
            <person name="Waide R.J."/>
            <person name="Wanjugi P.W."/>
            <person name="Young S."/>
            <person name="Clum A."/>
            <person name="Daum C."/>
            <person name="Huntemann M."/>
            <person name="Ivanova N."/>
            <person name="Kyrpides N."/>
            <person name="Mikhailova N."/>
            <person name="Palaniappan K."/>
            <person name="Pillay M."/>
            <person name="Reddy T.B.K."/>
            <person name="Shapiro N."/>
            <person name="Stamatis D."/>
            <person name="Varghese N."/>
            <person name="Woyke T."/>
            <person name="Boden R."/>
            <person name="Freyermuth S.K."/>
            <person name="Kerfeld C.A."/>
        </authorList>
    </citation>
    <scope>NUCLEOTIDE SEQUENCE [LARGE SCALE GENOMIC DNA]</scope>
    <source>
        <strain evidence="1 2">JR-2</strain>
    </source>
</reference>